<dbReference type="InterPro" id="IPR054289">
    <property type="entry name" value="DUF7025"/>
</dbReference>
<dbReference type="SUPFAM" id="SSF52540">
    <property type="entry name" value="P-loop containing nucleoside triphosphate hydrolases"/>
    <property type="match status" value="1"/>
</dbReference>
<dbReference type="PANTHER" id="PTHR46411">
    <property type="entry name" value="FAMILY ATPASE, PUTATIVE-RELATED"/>
    <property type="match status" value="1"/>
</dbReference>
<dbReference type="CDD" id="cd19481">
    <property type="entry name" value="RecA-like_protease"/>
    <property type="match status" value="1"/>
</dbReference>
<reference evidence="3 4" key="1">
    <citation type="submission" date="2016-03" db="EMBL/GenBank/DDBJ databases">
        <authorList>
            <person name="Ploux O."/>
        </authorList>
    </citation>
    <scope>NUCLEOTIDE SEQUENCE [LARGE SCALE GENOMIC DNA]</scope>
    <source>
        <strain evidence="3 4">UAMH 11012</strain>
    </source>
</reference>
<feature type="compositionally biased region" description="Acidic residues" evidence="1">
    <location>
        <begin position="622"/>
        <end position="632"/>
    </location>
</feature>
<dbReference type="Proteomes" id="UP000184330">
    <property type="component" value="Unassembled WGS sequence"/>
</dbReference>
<organism evidence="3 4">
    <name type="scientific">Phialocephala subalpina</name>
    <dbReference type="NCBI Taxonomy" id="576137"/>
    <lineage>
        <taxon>Eukaryota</taxon>
        <taxon>Fungi</taxon>
        <taxon>Dikarya</taxon>
        <taxon>Ascomycota</taxon>
        <taxon>Pezizomycotina</taxon>
        <taxon>Leotiomycetes</taxon>
        <taxon>Helotiales</taxon>
        <taxon>Mollisiaceae</taxon>
        <taxon>Phialocephala</taxon>
        <taxon>Phialocephala fortinii species complex</taxon>
    </lineage>
</organism>
<dbReference type="OrthoDB" id="10042665at2759"/>
<evidence type="ECO:0000313" key="4">
    <source>
        <dbReference type="Proteomes" id="UP000184330"/>
    </source>
</evidence>
<dbReference type="Pfam" id="PF00004">
    <property type="entry name" value="AAA"/>
    <property type="match status" value="1"/>
</dbReference>
<protein>
    <recommendedName>
        <fullName evidence="2">AAA+ ATPase domain-containing protein</fullName>
    </recommendedName>
</protein>
<evidence type="ECO:0000256" key="1">
    <source>
        <dbReference type="SAM" id="MobiDB-lite"/>
    </source>
</evidence>
<feature type="region of interest" description="Disordered" evidence="1">
    <location>
        <begin position="318"/>
        <end position="338"/>
    </location>
</feature>
<dbReference type="GO" id="GO:0016887">
    <property type="term" value="F:ATP hydrolysis activity"/>
    <property type="evidence" value="ECO:0007669"/>
    <property type="project" value="InterPro"/>
</dbReference>
<feature type="region of interest" description="Disordered" evidence="1">
    <location>
        <begin position="622"/>
        <end position="643"/>
    </location>
</feature>
<sequence>MDPSDLATPGVFANARLNPDDNEDTGGLRCEMKTYEAHYNSSGDRVVLQAGVKRVERTIKARDHNSALILTKYYFRNKELERTELEVRSPHIRAALRAVIKEYPGMTFDAGRIIIRDDPQCLFHYRNELRTYGVLLEDRTAVEHLVFILNYMYRTLESEISSYYTFMESPSVAPGIEYKNLWMAFRPGDLIYTKMDGTEKIVKLKSTSKGWFIWILLTEEIQYNGTEYGRCEVRLTIRSYNGYKPLEELDAYPLQYSRRRESITNSLIARGKKFLGLRDVHHRHYEGLAETLSPFRISSYEGEEDRRIIIDSTKFGETRPTHKTHISSDKTIKSEPGKAPQLSDEELLICGHTITGFSLSNKRWCFFLIDVIEEFEYNTCAFGSLLLAPAQKKMIHSLIKIHKDERLQFDDLIKGKGKGMIFLLHGEPGVGKTLTAESVADYTQRPLYTISSGDLGVDAEAVERKLLDALELAAHWNAIVLIDEADVFLEQRSNHDLTRNGLVSVFLRLLEYYEGIMILTTNRIGAFDAAFKSRIHLAIKYPALSVASRRDLWTTFITNIHTRPFPPWWDEAFLESVAAEVLNGRQIKNVVRTAYALAVADGSELRPQDIHMSLKSITDFEEDFGHDEPDEALEPRGKRRRLE</sequence>
<gene>
    <name evidence="3" type="ORF">PAC_10579</name>
</gene>
<accession>A0A1L7X6P7</accession>
<evidence type="ECO:0000313" key="3">
    <source>
        <dbReference type="EMBL" id="CZR60683.1"/>
    </source>
</evidence>
<keyword evidence="4" id="KW-1185">Reference proteome</keyword>
<proteinExistence type="predicted"/>
<evidence type="ECO:0000259" key="2">
    <source>
        <dbReference type="SMART" id="SM00382"/>
    </source>
</evidence>
<dbReference type="STRING" id="576137.A0A1L7X6P7"/>
<dbReference type="AlphaFoldDB" id="A0A1L7X6P7"/>
<dbReference type="SMART" id="SM00382">
    <property type="entry name" value="AAA"/>
    <property type="match status" value="1"/>
</dbReference>
<dbReference type="InterPro" id="IPR003959">
    <property type="entry name" value="ATPase_AAA_core"/>
</dbReference>
<feature type="region of interest" description="Disordered" evidence="1">
    <location>
        <begin position="1"/>
        <end position="24"/>
    </location>
</feature>
<name>A0A1L7X6P7_9HELO</name>
<dbReference type="PANTHER" id="PTHR46411:SF2">
    <property type="entry name" value="AAA+ ATPASE DOMAIN-CONTAINING PROTEIN"/>
    <property type="match status" value="1"/>
</dbReference>
<dbReference type="GO" id="GO:0005524">
    <property type="term" value="F:ATP binding"/>
    <property type="evidence" value="ECO:0007669"/>
    <property type="project" value="InterPro"/>
</dbReference>
<dbReference type="Pfam" id="PF22942">
    <property type="entry name" value="DUF7025"/>
    <property type="match status" value="1"/>
</dbReference>
<feature type="compositionally biased region" description="Basic and acidic residues" evidence="1">
    <location>
        <begin position="318"/>
        <end position="336"/>
    </location>
</feature>
<feature type="domain" description="AAA+ ATPase" evidence="2">
    <location>
        <begin position="418"/>
        <end position="543"/>
    </location>
</feature>
<dbReference type="Gene3D" id="3.40.50.300">
    <property type="entry name" value="P-loop containing nucleotide triphosphate hydrolases"/>
    <property type="match status" value="1"/>
</dbReference>
<dbReference type="InterPro" id="IPR003593">
    <property type="entry name" value="AAA+_ATPase"/>
</dbReference>
<dbReference type="InterPro" id="IPR027417">
    <property type="entry name" value="P-loop_NTPase"/>
</dbReference>
<dbReference type="EMBL" id="FJOG01000016">
    <property type="protein sequence ID" value="CZR60683.1"/>
    <property type="molecule type" value="Genomic_DNA"/>
</dbReference>